<proteinExistence type="predicted"/>
<comment type="caution">
    <text evidence="2">The sequence shown here is derived from an EMBL/GenBank/DDBJ whole genome shotgun (WGS) entry which is preliminary data.</text>
</comment>
<dbReference type="EMBL" id="BAABJJ010000029">
    <property type="protein sequence ID" value="GAA4946113.1"/>
    <property type="molecule type" value="Genomic_DNA"/>
</dbReference>
<gene>
    <name evidence="2" type="ORF">GCM10023314_19250</name>
</gene>
<dbReference type="Proteomes" id="UP001501302">
    <property type="component" value="Unassembled WGS sequence"/>
</dbReference>
<keyword evidence="1" id="KW-0732">Signal</keyword>
<dbReference type="PANTHER" id="PTHR35038">
    <property type="entry name" value="DISSIMILATORY SULFITE REDUCTASE SIRA"/>
    <property type="match status" value="1"/>
</dbReference>
<sequence>MIFTSTFAQTPHGDELKVSCNQCHNPSGWELDIYLMRFNHNKTDFKLEGAHTQTDCKACHETLVFKGTPNQCASCHNDIHSASVGNDCVRCHTSNTWLVDNVPEIHEENGFPLVGSHGSLSCVDCHFSETNLRFDNIGNDCISCHREDFMAAKSPDHTNFSTNCLECHNPVGNGWDSDNIGDHDFFPLTLGHDNLDCKQCHTTGTFSDADPNCVTCHQPDYDGTLNPQHRNIGFSTDCVSCHTTNPGWTPATINHDFFPLTLGHDIQDCTQCHTTSNYSDADPNCVTCHQTDYDNTNNPNHTAAHFPTDCVACHTTNPGWTPAIFDHDGQYFPIDSGKHRGEWNDCVDCHNNANDYSVYNCLNCHEHNNQSKVDNDHSEVNGYVYESSACVTCHPNP</sequence>
<dbReference type="InterPro" id="IPR036280">
    <property type="entry name" value="Multihaem_cyt_sf"/>
</dbReference>
<evidence type="ECO:0000313" key="3">
    <source>
        <dbReference type="Proteomes" id="UP001501302"/>
    </source>
</evidence>
<reference evidence="3" key="1">
    <citation type="journal article" date="2019" name="Int. J. Syst. Evol. Microbiol.">
        <title>The Global Catalogue of Microorganisms (GCM) 10K type strain sequencing project: providing services to taxonomists for standard genome sequencing and annotation.</title>
        <authorList>
            <consortium name="The Broad Institute Genomics Platform"/>
            <consortium name="The Broad Institute Genome Sequencing Center for Infectious Disease"/>
            <person name="Wu L."/>
            <person name="Ma J."/>
        </authorList>
    </citation>
    <scope>NUCLEOTIDE SEQUENCE [LARGE SCALE GENOMIC DNA]</scope>
    <source>
        <strain evidence="3">JCM 18285</strain>
    </source>
</reference>
<dbReference type="InterPro" id="IPR051829">
    <property type="entry name" value="Multiheme_Cytochr_ET"/>
</dbReference>
<evidence type="ECO:0000313" key="2">
    <source>
        <dbReference type="EMBL" id="GAA4946113.1"/>
    </source>
</evidence>
<evidence type="ECO:0000256" key="1">
    <source>
        <dbReference type="ARBA" id="ARBA00022729"/>
    </source>
</evidence>
<organism evidence="2 3">
    <name type="scientific">Algibacter agarivorans</name>
    <dbReference type="NCBI Taxonomy" id="1109741"/>
    <lineage>
        <taxon>Bacteria</taxon>
        <taxon>Pseudomonadati</taxon>
        <taxon>Bacteroidota</taxon>
        <taxon>Flavobacteriia</taxon>
        <taxon>Flavobacteriales</taxon>
        <taxon>Flavobacteriaceae</taxon>
        <taxon>Algibacter</taxon>
    </lineage>
</organism>
<protein>
    <recommendedName>
        <fullName evidence="4">Cytochrome c7-like domain-containing protein</fullName>
    </recommendedName>
</protein>
<dbReference type="Gene3D" id="3.90.10.10">
    <property type="entry name" value="Cytochrome C3"/>
    <property type="match status" value="5"/>
</dbReference>
<keyword evidence="3" id="KW-1185">Reference proteome</keyword>
<accession>A0ABP9GK07</accession>
<name>A0ABP9GK07_9FLAO</name>
<dbReference type="PANTHER" id="PTHR35038:SF8">
    <property type="entry name" value="C-TYPE POLYHEME CYTOCHROME OMCC"/>
    <property type="match status" value="1"/>
</dbReference>
<evidence type="ECO:0008006" key="4">
    <source>
        <dbReference type="Google" id="ProtNLM"/>
    </source>
</evidence>
<dbReference type="SUPFAM" id="SSF48695">
    <property type="entry name" value="Multiheme cytochromes"/>
    <property type="match status" value="2"/>
</dbReference>